<gene>
    <name evidence="9 11" type="primary">bioD</name>
    <name evidence="11" type="ORF">ACFFMS_27925</name>
</gene>
<feature type="binding site" evidence="9">
    <location>
        <begin position="12"/>
        <end position="17"/>
    </location>
    <ligand>
        <name>ATP</name>
        <dbReference type="ChEBI" id="CHEBI:30616"/>
    </ligand>
</feature>
<evidence type="ECO:0000256" key="4">
    <source>
        <dbReference type="ARBA" id="ARBA00022741"/>
    </source>
</evidence>
<dbReference type="InterPro" id="IPR027417">
    <property type="entry name" value="P-loop_NTPase"/>
</dbReference>
<dbReference type="HAMAP" id="MF_00336">
    <property type="entry name" value="BioD"/>
    <property type="match status" value="1"/>
</dbReference>
<feature type="binding site" evidence="9">
    <location>
        <begin position="203"/>
        <end position="205"/>
    </location>
    <ligand>
        <name>ATP</name>
        <dbReference type="ChEBI" id="CHEBI:30616"/>
    </ligand>
</feature>
<comment type="function">
    <text evidence="9">Catalyzes a mechanistically unusual reaction, the ATP-dependent insertion of CO2 between the N7 and N8 nitrogen atoms of 7,8-diaminopelargonic acid (DAPA, also called 7,8-diammoniononanoate) to form a ureido ring.</text>
</comment>
<keyword evidence="4 9" id="KW-0547">Nucleotide-binding</keyword>
<dbReference type="PIRSF" id="PIRSF006755">
    <property type="entry name" value="DTB_synth"/>
    <property type="match status" value="1"/>
</dbReference>
<sequence length="257" mass="27899">MNGFFITATDTDVGKTIVAGGIAGVLRARGYDVGVYKPVQSGHLAKHRDGDAARLKALSNVDDSVEEICPYAAVEPLAPVLALNRSGQQVTLQDLRHHYERLAKKHDVMLVEGAGGLAVPYVEDGLVVDAAVMFGLPIIIVARPNLGTVNHTLLTISYAKRHGLQVAGVILSDYQKDIAGIAEQTNPAMIEQYSGVPVLGVIPHIENPRSREHVISVVEQSIEWSKLGKFQIKERGMKDESSSNRLESIGARRRPRI</sequence>
<evidence type="ECO:0000256" key="1">
    <source>
        <dbReference type="ARBA" id="ARBA00022490"/>
    </source>
</evidence>
<organism evidence="11 12">
    <name type="scientific">Ectobacillus funiculus</name>
    <dbReference type="NCBI Taxonomy" id="137993"/>
    <lineage>
        <taxon>Bacteria</taxon>
        <taxon>Bacillati</taxon>
        <taxon>Bacillota</taxon>
        <taxon>Bacilli</taxon>
        <taxon>Bacillales</taxon>
        <taxon>Bacillaceae</taxon>
        <taxon>Ectobacillus</taxon>
    </lineage>
</organism>
<dbReference type="Proteomes" id="UP001589609">
    <property type="component" value="Unassembled WGS sequence"/>
</dbReference>
<dbReference type="SUPFAM" id="SSF52540">
    <property type="entry name" value="P-loop containing nucleoside triphosphate hydrolases"/>
    <property type="match status" value="1"/>
</dbReference>
<comment type="similarity">
    <text evidence="9">Belongs to the dethiobiotin synthetase family.</text>
</comment>
<dbReference type="RefSeq" id="WP_379952074.1">
    <property type="nucleotide sequence ID" value="NZ_JBHMAF010000196.1"/>
</dbReference>
<protein>
    <recommendedName>
        <fullName evidence="9">ATP-dependent dethiobiotin synthetase BioD</fullName>
        <ecNumber evidence="9">6.3.3.3</ecNumber>
    </recommendedName>
    <alternativeName>
        <fullName evidence="9">DTB synthetase</fullName>
        <shortName evidence="9">DTBS</shortName>
    </alternativeName>
    <alternativeName>
        <fullName evidence="9">Dethiobiotin synthase</fullName>
    </alternativeName>
</protein>
<name>A0ABV5WN20_9BACI</name>
<evidence type="ECO:0000256" key="9">
    <source>
        <dbReference type="HAMAP-Rule" id="MF_00336"/>
    </source>
</evidence>
<dbReference type="NCBIfam" id="TIGR00347">
    <property type="entry name" value="bioD"/>
    <property type="match status" value="1"/>
</dbReference>
<keyword evidence="3 9" id="KW-0479">Metal-binding</keyword>
<comment type="caution">
    <text evidence="11">The sequence shown here is derived from an EMBL/GenBank/DDBJ whole genome shotgun (WGS) entry which is preliminary data.</text>
</comment>
<feature type="binding site" evidence="9">
    <location>
        <position position="112"/>
    </location>
    <ligand>
        <name>Mg(2+)</name>
        <dbReference type="ChEBI" id="CHEBI:18420"/>
    </ligand>
</feature>
<feature type="region of interest" description="Disordered" evidence="10">
    <location>
        <begin position="235"/>
        <end position="257"/>
    </location>
</feature>
<dbReference type="GO" id="GO:0004141">
    <property type="term" value="F:dethiobiotin synthase activity"/>
    <property type="evidence" value="ECO:0007669"/>
    <property type="project" value="UniProtKB-EC"/>
</dbReference>
<evidence type="ECO:0000256" key="5">
    <source>
        <dbReference type="ARBA" id="ARBA00022756"/>
    </source>
</evidence>
<accession>A0ABV5WN20</accession>
<keyword evidence="6 9" id="KW-0067">ATP-binding</keyword>
<dbReference type="InterPro" id="IPR004472">
    <property type="entry name" value="DTB_synth_BioD"/>
</dbReference>
<evidence type="ECO:0000256" key="10">
    <source>
        <dbReference type="SAM" id="MobiDB-lite"/>
    </source>
</evidence>
<feature type="binding site" evidence="9">
    <location>
        <begin position="112"/>
        <end position="115"/>
    </location>
    <ligand>
        <name>ATP</name>
        <dbReference type="ChEBI" id="CHEBI:30616"/>
    </ligand>
</feature>
<feature type="binding site" evidence="9">
    <location>
        <position position="41"/>
    </location>
    <ligand>
        <name>substrate</name>
    </ligand>
</feature>
<keyword evidence="7 9" id="KW-0460">Magnesium</keyword>
<comment type="subcellular location">
    <subcellularLocation>
        <location evidence="9">Cytoplasm</location>
    </subcellularLocation>
</comment>
<evidence type="ECO:0000313" key="12">
    <source>
        <dbReference type="Proteomes" id="UP001589609"/>
    </source>
</evidence>
<dbReference type="PANTHER" id="PTHR43210">
    <property type="entry name" value="DETHIOBIOTIN SYNTHETASE"/>
    <property type="match status" value="1"/>
</dbReference>
<feature type="binding site" evidence="9">
    <location>
        <position position="16"/>
    </location>
    <ligand>
        <name>Mg(2+)</name>
        <dbReference type="ChEBI" id="CHEBI:18420"/>
    </ligand>
</feature>
<dbReference type="Gene3D" id="3.40.50.300">
    <property type="entry name" value="P-loop containing nucleotide triphosphate hydrolases"/>
    <property type="match status" value="1"/>
</dbReference>
<dbReference type="CDD" id="cd03109">
    <property type="entry name" value="DTBS"/>
    <property type="match status" value="1"/>
</dbReference>
<feature type="active site" evidence="9">
    <location>
        <position position="37"/>
    </location>
</feature>
<evidence type="ECO:0000256" key="2">
    <source>
        <dbReference type="ARBA" id="ARBA00022598"/>
    </source>
</evidence>
<feature type="binding site" evidence="9">
    <location>
        <position position="51"/>
    </location>
    <ligand>
        <name>Mg(2+)</name>
        <dbReference type="ChEBI" id="CHEBI:18420"/>
    </ligand>
</feature>
<keyword evidence="12" id="KW-1185">Reference proteome</keyword>
<evidence type="ECO:0000256" key="3">
    <source>
        <dbReference type="ARBA" id="ARBA00022723"/>
    </source>
</evidence>
<dbReference type="Pfam" id="PF13500">
    <property type="entry name" value="AAA_26"/>
    <property type="match status" value="1"/>
</dbReference>
<evidence type="ECO:0000256" key="6">
    <source>
        <dbReference type="ARBA" id="ARBA00022840"/>
    </source>
</evidence>
<keyword evidence="5 9" id="KW-0093">Biotin biosynthesis</keyword>
<evidence type="ECO:0000256" key="8">
    <source>
        <dbReference type="ARBA" id="ARBA00047386"/>
    </source>
</evidence>
<dbReference type="PANTHER" id="PTHR43210:SF2">
    <property type="entry name" value="ATP-DEPENDENT DETHIOBIOTIN SYNTHETASE BIOD 2"/>
    <property type="match status" value="1"/>
</dbReference>
<comment type="caution">
    <text evidence="9">Lacks conserved residue(s) required for the propagation of feature annotation.</text>
</comment>
<comment type="catalytic activity">
    <reaction evidence="8">
        <text>(7R,8S)-8-amino-7-(carboxyamino)nonanoate + ATP = (4R,5S)-dethiobiotin + ADP + phosphate + H(+)</text>
        <dbReference type="Rhea" id="RHEA:63684"/>
        <dbReference type="ChEBI" id="CHEBI:15378"/>
        <dbReference type="ChEBI" id="CHEBI:30616"/>
        <dbReference type="ChEBI" id="CHEBI:43474"/>
        <dbReference type="ChEBI" id="CHEBI:149470"/>
        <dbReference type="ChEBI" id="CHEBI:149473"/>
        <dbReference type="ChEBI" id="CHEBI:456216"/>
    </reaction>
</comment>
<dbReference type="EMBL" id="JBHMAF010000196">
    <property type="protein sequence ID" value="MFB9762059.1"/>
    <property type="molecule type" value="Genomic_DNA"/>
</dbReference>
<comment type="subunit">
    <text evidence="9">Homodimer.</text>
</comment>
<keyword evidence="1 9" id="KW-0963">Cytoplasm</keyword>
<evidence type="ECO:0000256" key="7">
    <source>
        <dbReference type="ARBA" id="ARBA00022842"/>
    </source>
</evidence>
<comment type="catalytic activity">
    <reaction evidence="9">
        <text>(7R,8S)-7,8-diammoniononanoate + CO2 + ATP = (4R,5S)-dethiobiotin + ADP + phosphate + 3 H(+)</text>
        <dbReference type="Rhea" id="RHEA:15805"/>
        <dbReference type="ChEBI" id="CHEBI:15378"/>
        <dbReference type="ChEBI" id="CHEBI:16526"/>
        <dbReference type="ChEBI" id="CHEBI:30616"/>
        <dbReference type="ChEBI" id="CHEBI:43474"/>
        <dbReference type="ChEBI" id="CHEBI:149469"/>
        <dbReference type="ChEBI" id="CHEBI:149473"/>
        <dbReference type="ChEBI" id="CHEBI:456216"/>
        <dbReference type="EC" id="6.3.3.3"/>
    </reaction>
</comment>
<dbReference type="EC" id="6.3.3.3" evidence="9"/>
<comment type="pathway">
    <text evidence="9">Cofactor biosynthesis; biotin biosynthesis; biotin from 7,8-diaminononanoate: step 1/2.</text>
</comment>
<evidence type="ECO:0000313" key="11">
    <source>
        <dbReference type="EMBL" id="MFB9762059.1"/>
    </source>
</evidence>
<proteinExistence type="inferred from homology"/>
<keyword evidence="2 9" id="KW-0436">Ligase</keyword>
<comment type="cofactor">
    <cofactor evidence="9">
        <name>Mg(2+)</name>
        <dbReference type="ChEBI" id="CHEBI:18420"/>
    </cofactor>
</comment>
<feature type="binding site" evidence="9">
    <location>
        <position position="51"/>
    </location>
    <ligand>
        <name>ATP</name>
        <dbReference type="ChEBI" id="CHEBI:30616"/>
    </ligand>
</feature>
<reference evidence="11 12" key="1">
    <citation type="submission" date="2024-09" db="EMBL/GenBank/DDBJ databases">
        <authorList>
            <person name="Sun Q."/>
            <person name="Mori K."/>
        </authorList>
    </citation>
    <scope>NUCLEOTIDE SEQUENCE [LARGE SCALE GENOMIC DNA]</scope>
    <source>
        <strain evidence="11 12">JCM 11201</strain>
    </source>
</reference>
<feature type="binding site" evidence="9">
    <location>
        <begin position="172"/>
        <end position="173"/>
    </location>
    <ligand>
        <name>ATP</name>
        <dbReference type="ChEBI" id="CHEBI:30616"/>
    </ligand>
</feature>